<organism evidence="1 2">
    <name type="scientific">Lupinus angustifolius</name>
    <name type="common">Narrow-leaved blue lupine</name>
    <dbReference type="NCBI Taxonomy" id="3871"/>
    <lineage>
        <taxon>Eukaryota</taxon>
        <taxon>Viridiplantae</taxon>
        <taxon>Streptophyta</taxon>
        <taxon>Embryophyta</taxon>
        <taxon>Tracheophyta</taxon>
        <taxon>Spermatophyta</taxon>
        <taxon>Magnoliopsida</taxon>
        <taxon>eudicotyledons</taxon>
        <taxon>Gunneridae</taxon>
        <taxon>Pentapetalae</taxon>
        <taxon>rosids</taxon>
        <taxon>fabids</taxon>
        <taxon>Fabales</taxon>
        <taxon>Fabaceae</taxon>
        <taxon>Papilionoideae</taxon>
        <taxon>50 kb inversion clade</taxon>
        <taxon>genistoids sensu lato</taxon>
        <taxon>core genistoids</taxon>
        <taxon>Genisteae</taxon>
        <taxon>Lupinus</taxon>
    </lineage>
</organism>
<accession>A0A4P1RP51</accession>
<keyword evidence="2" id="KW-1185">Reference proteome</keyword>
<gene>
    <name evidence="1" type="ORF">TanjilG_08605</name>
</gene>
<evidence type="ECO:0000313" key="1">
    <source>
        <dbReference type="EMBL" id="OIW15118.1"/>
    </source>
</evidence>
<dbReference type="Proteomes" id="UP000188354">
    <property type="component" value="Chromosome LG03"/>
</dbReference>
<sequence>MFTQDNLGREKIEIPNPQLHFFSSSISGGGDGGSGIPIHGGSKHWGRLAVVRGGGETVMACYSGCDGSWMRGLFVVN</sequence>
<protein>
    <submittedName>
        <fullName evidence="1">Uncharacterized protein</fullName>
    </submittedName>
</protein>
<name>A0A4P1RP51_LUPAN</name>
<dbReference type="AlphaFoldDB" id="A0A4P1RP51"/>
<dbReference type="Gramene" id="OIW15118">
    <property type="protein sequence ID" value="OIW15118"/>
    <property type="gene ID" value="TanjilG_08605"/>
</dbReference>
<evidence type="ECO:0000313" key="2">
    <source>
        <dbReference type="Proteomes" id="UP000188354"/>
    </source>
</evidence>
<reference evidence="1 2" key="1">
    <citation type="journal article" date="2017" name="Plant Biotechnol. J.">
        <title>A comprehensive draft genome sequence for lupin (Lupinus angustifolius), an emerging health food: insights into plant-microbe interactions and legume evolution.</title>
        <authorList>
            <person name="Hane J.K."/>
            <person name="Ming Y."/>
            <person name="Kamphuis L.G."/>
            <person name="Nelson M.N."/>
            <person name="Garg G."/>
            <person name="Atkins C.A."/>
            <person name="Bayer P.E."/>
            <person name="Bravo A."/>
            <person name="Bringans S."/>
            <person name="Cannon S."/>
            <person name="Edwards D."/>
            <person name="Foley R."/>
            <person name="Gao L.L."/>
            <person name="Harrison M.J."/>
            <person name="Huang W."/>
            <person name="Hurgobin B."/>
            <person name="Li S."/>
            <person name="Liu C.W."/>
            <person name="McGrath A."/>
            <person name="Morahan G."/>
            <person name="Murray J."/>
            <person name="Weller J."/>
            <person name="Jian J."/>
            <person name="Singh K.B."/>
        </authorList>
    </citation>
    <scope>NUCLEOTIDE SEQUENCE [LARGE SCALE GENOMIC DNA]</scope>
    <source>
        <strain evidence="2">cv. Tanjil</strain>
        <tissue evidence="1">Whole plant</tissue>
    </source>
</reference>
<dbReference type="EMBL" id="CM007363">
    <property type="protein sequence ID" value="OIW15118.1"/>
    <property type="molecule type" value="Genomic_DNA"/>
</dbReference>
<proteinExistence type="predicted"/>